<dbReference type="Proteomes" id="UP000231070">
    <property type="component" value="Unassembled WGS sequence"/>
</dbReference>
<keyword evidence="2" id="KW-1185">Reference proteome</keyword>
<dbReference type="AlphaFoldDB" id="A0A2G9X1I1"/>
<reference evidence="1 2" key="1">
    <citation type="submission" date="2017-08" db="EMBL/GenBank/DDBJ databases">
        <title>Pleomorphomonas carboxidotrophicus sp. nov., a new mesophilic hydrogenogenic carboxidotroph.</title>
        <authorList>
            <person name="Esquivel-Elizondo S."/>
            <person name="Krajmalnik-Brown R."/>
            <person name="Maldonado J."/>
        </authorList>
    </citation>
    <scope>NUCLEOTIDE SEQUENCE [LARGE SCALE GENOMIC DNA]</scope>
    <source>
        <strain evidence="1 2">SVCO-16</strain>
    </source>
</reference>
<dbReference type="Gene3D" id="3.30.1330.40">
    <property type="entry name" value="RutC-like"/>
    <property type="match status" value="1"/>
</dbReference>
<evidence type="ECO:0000313" key="2">
    <source>
        <dbReference type="Proteomes" id="UP000231070"/>
    </source>
</evidence>
<accession>A0A2G9X1I1</accession>
<dbReference type="OrthoDB" id="9799840at2"/>
<dbReference type="PANTHER" id="PTHR43857:SF1">
    <property type="entry name" value="YJGH FAMILY PROTEIN"/>
    <property type="match status" value="1"/>
</dbReference>
<evidence type="ECO:0000313" key="1">
    <source>
        <dbReference type="EMBL" id="PIP00806.1"/>
    </source>
</evidence>
<dbReference type="CDD" id="cd00448">
    <property type="entry name" value="YjgF_YER057c_UK114_family"/>
    <property type="match status" value="1"/>
</dbReference>
<sequence>MMQFRNPAGVHAPVAAYSHQVEVPANARWLALSGQIGLRPDGTAPADPAEQFEVALANIRRNLEAAGMRIADLVKLTIYLAGDIDADRRRQVLGAFLGDHRPCMTLLCVSALAAPALKVEIDAWAARETPESR</sequence>
<proteinExistence type="predicted"/>
<dbReference type="InterPro" id="IPR035959">
    <property type="entry name" value="RutC-like_sf"/>
</dbReference>
<gene>
    <name evidence="1" type="ORF">CJ014_01490</name>
</gene>
<dbReference type="Pfam" id="PF01042">
    <property type="entry name" value="Ribonuc_L-PSP"/>
    <property type="match status" value="1"/>
</dbReference>
<name>A0A2G9X1I1_9HYPH</name>
<dbReference type="EMBL" id="NQVN01000001">
    <property type="protein sequence ID" value="PIP00806.1"/>
    <property type="molecule type" value="Genomic_DNA"/>
</dbReference>
<dbReference type="InterPro" id="IPR006175">
    <property type="entry name" value="YjgF/YER057c/UK114"/>
</dbReference>
<organism evidence="1 2">
    <name type="scientific">Pleomorphomonas carboxyditropha</name>
    <dbReference type="NCBI Taxonomy" id="2023338"/>
    <lineage>
        <taxon>Bacteria</taxon>
        <taxon>Pseudomonadati</taxon>
        <taxon>Pseudomonadota</taxon>
        <taxon>Alphaproteobacteria</taxon>
        <taxon>Hyphomicrobiales</taxon>
        <taxon>Pleomorphomonadaceae</taxon>
        <taxon>Pleomorphomonas</taxon>
    </lineage>
</organism>
<dbReference type="PANTHER" id="PTHR43857">
    <property type="entry name" value="BLR7761 PROTEIN"/>
    <property type="match status" value="1"/>
</dbReference>
<dbReference type="SUPFAM" id="SSF55298">
    <property type="entry name" value="YjgF-like"/>
    <property type="match status" value="1"/>
</dbReference>
<protein>
    <submittedName>
        <fullName evidence="1">Enamine deaminase RidA</fullName>
    </submittedName>
</protein>
<comment type="caution">
    <text evidence="1">The sequence shown here is derived from an EMBL/GenBank/DDBJ whole genome shotgun (WGS) entry which is preliminary data.</text>
</comment>